<sequence>MNKLRTFSCLSCATAVGLLTVFAPTQAAEVKITWEEPESYSDVRPTNESRKRFRERTLQELEEHIVDLASDLPESQVLSMTVTNLDLAGQVWPSQFVGFGNGAGSDVRIIKRVDIPRMTFSYSLANADGQVILSGEDVKLKDMDFMESNIRRNRTESLSYEKAMLNDWFSDTFSTQVAAND</sequence>
<evidence type="ECO:0000313" key="2">
    <source>
        <dbReference type="EMBL" id="KHT52905.1"/>
    </source>
</evidence>
<gene>
    <name evidence="2" type="ORF">RJ41_09680</name>
</gene>
<feature type="chain" id="PRO_5002087026" description="DUF3016 domain-containing protein" evidence="1">
    <location>
        <begin position="28"/>
        <end position="181"/>
    </location>
</feature>
<proteinExistence type="predicted"/>
<evidence type="ECO:0000313" key="3">
    <source>
        <dbReference type="Proteomes" id="UP000031197"/>
    </source>
</evidence>
<evidence type="ECO:0000256" key="1">
    <source>
        <dbReference type="SAM" id="SignalP"/>
    </source>
</evidence>
<keyword evidence="1" id="KW-0732">Signal</keyword>
<dbReference type="InterPro" id="IPR021557">
    <property type="entry name" value="DUF3016"/>
</dbReference>
<dbReference type="EMBL" id="JWLW01000015">
    <property type="protein sequence ID" value="KHT52905.1"/>
    <property type="molecule type" value="Genomic_DNA"/>
</dbReference>
<protein>
    <recommendedName>
        <fullName evidence="4">DUF3016 domain-containing protein</fullName>
    </recommendedName>
</protein>
<dbReference type="Proteomes" id="UP000031197">
    <property type="component" value="Unassembled WGS sequence"/>
</dbReference>
<dbReference type="AlphaFoldDB" id="A0A0B3Y8P3"/>
<dbReference type="Pfam" id="PF11454">
    <property type="entry name" value="DUF3016"/>
    <property type="match status" value="1"/>
</dbReference>
<name>A0A0B3Y8P3_9ALTE</name>
<dbReference type="RefSeq" id="WP_039219883.1">
    <property type="nucleotide sequence ID" value="NZ_JWLW01000015.1"/>
</dbReference>
<comment type="caution">
    <text evidence="2">The sequence shown here is derived from an EMBL/GenBank/DDBJ whole genome shotgun (WGS) entry which is preliminary data.</text>
</comment>
<evidence type="ECO:0008006" key="4">
    <source>
        <dbReference type="Google" id="ProtNLM"/>
    </source>
</evidence>
<accession>A0A0B3Y8P3</accession>
<dbReference type="OrthoDB" id="195620at2"/>
<organism evidence="2 3">
    <name type="scientific">Alteromonas marina</name>
    <dbReference type="NCBI Taxonomy" id="203795"/>
    <lineage>
        <taxon>Bacteria</taxon>
        <taxon>Pseudomonadati</taxon>
        <taxon>Pseudomonadota</taxon>
        <taxon>Gammaproteobacteria</taxon>
        <taxon>Alteromonadales</taxon>
        <taxon>Alteromonadaceae</taxon>
        <taxon>Alteromonas/Salinimonas group</taxon>
        <taxon>Alteromonas</taxon>
    </lineage>
</organism>
<keyword evidence="3" id="KW-1185">Reference proteome</keyword>
<reference evidence="2 3" key="1">
    <citation type="submission" date="2014-12" db="EMBL/GenBank/DDBJ databases">
        <title>Genome sequencing of Alteromonas marina AD001.</title>
        <authorList>
            <person name="Adrian T.G.S."/>
            <person name="Chan K.G."/>
        </authorList>
    </citation>
    <scope>NUCLEOTIDE SEQUENCE [LARGE SCALE GENOMIC DNA]</scope>
    <source>
        <strain evidence="2 3">AD001</strain>
    </source>
</reference>
<feature type="signal peptide" evidence="1">
    <location>
        <begin position="1"/>
        <end position="27"/>
    </location>
</feature>